<keyword evidence="3 7" id="KW-0812">Transmembrane</keyword>
<dbReference type="PROSITE" id="PS51751">
    <property type="entry name" value="EXPERA"/>
    <property type="match status" value="1"/>
</dbReference>
<protein>
    <recommendedName>
        <fullName evidence="7">Efficient mitochondria targeting-associated protein 19</fullName>
    </recommendedName>
</protein>
<evidence type="ECO:0000313" key="12">
    <source>
        <dbReference type="Proteomes" id="UP000320475"/>
    </source>
</evidence>
<organism evidence="9 11">
    <name type="scientific">Synchytrium endobioticum</name>
    <dbReference type="NCBI Taxonomy" id="286115"/>
    <lineage>
        <taxon>Eukaryota</taxon>
        <taxon>Fungi</taxon>
        <taxon>Fungi incertae sedis</taxon>
        <taxon>Chytridiomycota</taxon>
        <taxon>Chytridiomycota incertae sedis</taxon>
        <taxon>Chytridiomycetes</taxon>
        <taxon>Synchytriales</taxon>
        <taxon>Synchytriaceae</taxon>
        <taxon>Synchytrium</taxon>
    </lineage>
</organism>
<dbReference type="InterPro" id="IPR016964">
    <property type="entry name" value="Sigma2_recept"/>
</dbReference>
<comment type="subcellular location">
    <subcellularLocation>
        <location evidence="1">Endoplasmic reticulum membrane</location>
        <topology evidence="1">Multi-pass membrane protein</topology>
    </subcellularLocation>
</comment>
<dbReference type="InterPro" id="IPR051987">
    <property type="entry name" value="Sigma-2_receptor-like"/>
</dbReference>
<comment type="similarity">
    <text evidence="2">Belongs to the TMEM97/sigma-2 receptor family.</text>
</comment>
<name>A0A507CA77_9FUNG</name>
<feature type="transmembrane region" description="Helical" evidence="7">
    <location>
        <begin position="139"/>
        <end position="156"/>
    </location>
</feature>
<dbReference type="STRING" id="286115.A0A507CA77"/>
<evidence type="ECO:0000313" key="9">
    <source>
        <dbReference type="EMBL" id="TPX34443.1"/>
    </source>
</evidence>
<feature type="transmembrane region" description="Helical" evidence="7">
    <location>
        <begin position="15"/>
        <end position="33"/>
    </location>
</feature>
<dbReference type="Proteomes" id="UP000320475">
    <property type="component" value="Unassembled WGS sequence"/>
</dbReference>
<dbReference type="PANTHER" id="PTHR31204:SF1">
    <property type="entry name" value="SIGMA INTRACELLULAR RECEPTOR 2"/>
    <property type="match status" value="1"/>
</dbReference>
<feature type="domain" description="EXPERA" evidence="8">
    <location>
        <begin position="15"/>
        <end position="155"/>
    </location>
</feature>
<dbReference type="EMBL" id="QEAN01000498">
    <property type="protein sequence ID" value="TPX34443.1"/>
    <property type="molecule type" value="Genomic_DNA"/>
</dbReference>
<evidence type="ECO:0000256" key="5">
    <source>
        <dbReference type="ARBA" id="ARBA00022989"/>
    </source>
</evidence>
<dbReference type="EMBL" id="QEAM01000161">
    <property type="protein sequence ID" value="TPX44947.1"/>
    <property type="molecule type" value="Genomic_DNA"/>
</dbReference>
<dbReference type="PANTHER" id="PTHR31204">
    <property type="entry name" value="SIGMA INTRACELLULAR RECEPTOR 2"/>
    <property type="match status" value="1"/>
</dbReference>
<accession>A0A507CA77</accession>
<evidence type="ECO:0000256" key="4">
    <source>
        <dbReference type="ARBA" id="ARBA00022824"/>
    </source>
</evidence>
<evidence type="ECO:0000259" key="8">
    <source>
        <dbReference type="PROSITE" id="PS51751"/>
    </source>
</evidence>
<dbReference type="OrthoDB" id="433124at2759"/>
<dbReference type="InterPro" id="IPR033118">
    <property type="entry name" value="EXPERA"/>
</dbReference>
<keyword evidence="6 7" id="KW-0472">Membrane</keyword>
<evidence type="ECO:0000256" key="7">
    <source>
        <dbReference type="PIRNR" id="PIRNR031032"/>
    </source>
</evidence>
<gene>
    <name evidence="10" type="ORF">SeLEV6574_g04189</name>
    <name evidence="9" type="ORF">SeMB42_g07312</name>
</gene>
<dbReference type="Pfam" id="PF05241">
    <property type="entry name" value="EBP"/>
    <property type="match status" value="1"/>
</dbReference>
<reference evidence="11 12" key="1">
    <citation type="journal article" date="2019" name="Sci. Rep.">
        <title>Comparative genomics of chytrid fungi reveal insights into the obligate biotrophic and pathogenic lifestyle of Synchytrium endobioticum.</title>
        <authorList>
            <person name="van de Vossenberg B.T.L.H."/>
            <person name="Warris S."/>
            <person name="Nguyen H.D.T."/>
            <person name="van Gent-Pelzer M.P.E."/>
            <person name="Joly D.L."/>
            <person name="van de Geest H.C."/>
            <person name="Bonants P.J.M."/>
            <person name="Smith D.S."/>
            <person name="Levesque C.A."/>
            <person name="van der Lee T.A.J."/>
        </authorList>
    </citation>
    <scope>NUCLEOTIDE SEQUENCE [LARGE SCALE GENOMIC DNA]</scope>
    <source>
        <strain evidence="10 12">LEV6574</strain>
        <strain evidence="9 11">MB42</strain>
    </source>
</reference>
<evidence type="ECO:0000313" key="10">
    <source>
        <dbReference type="EMBL" id="TPX44947.1"/>
    </source>
</evidence>
<keyword evidence="5 7" id="KW-1133">Transmembrane helix</keyword>
<feature type="transmembrane region" description="Helical" evidence="7">
    <location>
        <begin position="109"/>
        <end position="127"/>
    </location>
</feature>
<dbReference type="GO" id="GO:0005789">
    <property type="term" value="C:endoplasmic reticulum membrane"/>
    <property type="evidence" value="ECO:0007669"/>
    <property type="project" value="UniProtKB-SubCell"/>
</dbReference>
<dbReference type="VEuPathDB" id="FungiDB:SeMB42_g07312"/>
<comment type="caution">
    <text evidence="9">The sequence shown here is derived from an EMBL/GenBank/DDBJ whole genome shotgun (WGS) entry which is preliminary data.</text>
</comment>
<evidence type="ECO:0000256" key="3">
    <source>
        <dbReference type="ARBA" id="ARBA00022692"/>
    </source>
</evidence>
<dbReference type="PIRSF" id="PIRSF031032">
    <property type="entry name" value="TMP_97_prd"/>
    <property type="match status" value="1"/>
</dbReference>
<keyword evidence="4 7" id="KW-0256">Endoplasmic reticulum</keyword>
<feature type="transmembrane region" description="Helical" evidence="7">
    <location>
        <begin position="77"/>
        <end position="97"/>
    </location>
</feature>
<dbReference type="Proteomes" id="UP000317494">
    <property type="component" value="Unassembled WGS sequence"/>
</dbReference>
<evidence type="ECO:0000256" key="6">
    <source>
        <dbReference type="ARBA" id="ARBA00023136"/>
    </source>
</evidence>
<keyword evidence="11" id="KW-1185">Reference proteome</keyword>
<proteinExistence type="inferred from homology"/>
<evidence type="ECO:0000256" key="1">
    <source>
        <dbReference type="ARBA" id="ARBA00004477"/>
    </source>
</evidence>
<evidence type="ECO:0000256" key="2">
    <source>
        <dbReference type="ARBA" id="ARBA00009096"/>
    </source>
</evidence>
<dbReference type="AlphaFoldDB" id="A0A507CA77"/>
<evidence type="ECO:0000313" key="11">
    <source>
        <dbReference type="Proteomes" id="UP000317494"/>
    </source>
</evidence>
<sequence length="177" mass="19990">MPSISGFRPLSKRPLDLLLTIFFAVHIPTSLLIDGQAVLPKWLTLDSARTALAWFVAWSGDPLMGPIGRGVIPWFDGFAWCELLFQVPFFFYLCNGLIKDDPKIREASIFYCGHVMTTLVPVLSTFAYSTTLSVSQKSILTAIYLPYFLVPLVLLYRMTIGFEKWRLPGAKHPDKTE</sequence>